<dbReference type="AlphaFoldDB" id="A0AAD9HK12"/>
<protein>
    <submittedName>
        <fullName evidence="1">Uncharacterized protein</fullName>
    </submittedName>
</protein>
<proteinExistence type="predicted"/>
<keyword evidence="2" id="KW-1185">Reference proteome</keyword>
<sequence>MWYFQLSPSSAQKKRRKGFLKPIATEKSESAAQAVGSDILAIMDLILTAYPADKYGRKTRMWLGHFYSPARICPYYYLSLAYGCGHGSHCAASTDSRRKTGVLYGGRQNKCALQAITNGILQWFN</sequence>
<dbReference type="EMBL" id="MU842867">
    <property type="protein sequence ID" value="KAK2029224.1"/>
    <property type="molecule type" value="Genomic_DNA"/>
</dbReference>
<name>A0AAD9HK12_9PEZI</name>
<evidence type="ECO:0000313" key="1">
    <source>
        <dbReference type="EMBL" id="KAK2029224.1"/>
    </source>
</evidence>
<comment type="caution">
    <text evidence="1">The sequence shown here is derived from an EMBL/GenBank/DDBJ whole genome shotgun (WGS) entry which is preliminary data.</text>
</comment>
<gene>
    <name evidence="1" type="ORF">LX32DRAFT_652538</name>
</gene>
<dbReference type="Proteomes" id="UP001232148">
    <property type="component" value="Unassembled WGS sequence"/>
</dbReference>
<organism evidence="1 2">
    <name type="scientific">Colletotrichum zoysiae</name>
    <dbReference type="NCBI Taxonomy" id="1216348"/>
    <lineage>
        <taxon>Eukaryota</taxon>
        <taxon>Fungi</taxon>
        <taxon>Dikarya</taxon>
        <taxon>Ascomycota</taxon>
        <taxon>Pezizomycotina</taxon>
        <taxon>Sordariomycetes</taxon>
        <taxon>Hypocreomycetidae</taxon>
        <taxon>Glomerellales</taxon>
        <taxon>Glomerellaceae</taxon>
        <taxon>Colletotrichum</taxon>
        <taxon>Colletotrichum graminicola species complex</taxon>
    </lineage>
</organism>
<accession>A0AAD9HK12</accession>
<reference evidence="1" key="1">
    <citation type="submission" date="2021-06" db="EMBL/GenBank/DDBJ databases">
        <title>Comparative genomics, transcriptomics and evolutionary studies reveal genomic signatures of adaptation to plant cell wall in hemibiotrophic fungi.</title>
        <authorList>
            <consortium name="DOE Joint Genome Institute"/>
            <person name="Baroncelli R."/>
            <person name="Diaz J.F."/>
            <person name="Benocci T."/>
            <person name="Peng M."/>
            <person name="Battaglia E."/>
            <person name="Haridas S."/>
            <person name="Andreopoulos W."/>
            <person name="Labutti K."/>
            <person name="Pangilinan J."/>
            <person name="Floch G.L."/>
            <person name="Makela M.R."/>
            <person name="Henrissat B."/>
            <person name="Grigoriev I.V."/>
            <person name="Crouch J.A."/>
            <person name="De Vries R.P."/>
            <person name="Sukno S.A."/>
            <person name="Thon M.R."/>
        </authorList>
    </citation>
    <scope>NUCLEOTIDE SEQUENCE</scope>
    <source>
        <strain evidence="1">MAFF235873</strain>
    </source>
</reference>
<evidence type="ECO:0000313" key="2">
    <source>
        <dbReference type="Proteomes" id="UP001232148"/>
    </source>
</evidence>